<feature type="signal peptide" evidence="12">
    <location>
        <begin position="1"/>
        <end position="21"/>
    </location>
</feature>
<keyword evidence="11" id="KW-1279">T cell receptor</keyword>
<evidence type="ECO:0000256" key="4">
    <source>
        <dbReference type="ARBA" id="ARBA00023130"/>
    </source>
</evidence>
<dbReference type="GO" id="GO:0042101">
    <property type="term" value="C:T cell receptor complex"/>
    <property type="evidence" value="ECO:0007669"/>
    <property type="project" value="UniProtKB-KW"/>
</dbReference>
<dbReference type="Ensembl" id="ENSPPAT00000046465.1">
    <property type="protein sequence ID" value="ENSPPAP00000023640.1"/>
    <property type="gene ID" value="ENSPPAG00000034991.1"/>
</dbReference>
<keyword evidence="6" id="KW-1015">Disulfide bond</keyword>
<evidence type="ECO:0000313" key="14">
    <source>
        <dbReference type="Ensembl" id="ENSPPAP00000023640.1"/>
    </source>
</evidence>
<dbReference type="InterPro" id="IPR003599">
    <property type="entry name" value="Ig_sub"/>
</dbReference>
<keyword evidence="2" id="KW-1003">Cell membrane</keyword>
<evidence type="ECO:0000259" key="13">
    <source>
        <dbReference type="PROSITE" id="PS50835"/>
    </source>
</evidence>
<keyword evidence="9" id="KW-0393">Immunoglobulin domain</keyword>
<dbReference type="Pfam" id="PF07686">
    <property type="entry name" value="V-set"/>
    <property type="match status" value="1"/>
</dbReference>
<dbReference type="Proteomes" id="UP000240080">
    <property type="component" value="Chromosome 14"/>
</dbReference>
<evidence type="ECO:0000256" key="8">
    <source>
        <dbReference type="ARBA" id="ARBA00023180"/>
    </source>
</evidence>
<keyword evidence="3 12" id="KW-0732">Signal</keyword>
<dbReference type="InterPro" id="IPR013106">
    <property type="entry name" value="Ig_V-set"/>
</dbReference>
<dbReference type="STRING" id="9597.ENSPPAP00000023640"/>
<comment type="subcellular location">
    <subcellularLocation>
        <location evidence="1">Cell membrane</location>
    </subcellularLocation>
</comment>
<proteinExistence type="predicted"/>
<dbReference type="GeneTree" id="ENSGT00900000140957"/>
<dbReference type="SMART" id="SM00409">
    <property type="entry name" value="IG"/>
    <property type="match status" value="1"/>
</dbReference>
<dbReference type="Gene3D" id="2.60.40.10">
    <property type="entry name" value="Immunoglobulins"/>
    <property type="match status" value="1"/>
</dbReference>
<reference evidence="14" key="2">
    <citation type="submission" date="2025-08" db="UniProtKB">
        <authorList>
            <consortium name="Ensembl"/>
        </authorList>
    </citation>
    <scope>IDENTIFICATION</scope>
</reference>
<reference evidence="14 15" key="1">
    <citation type="journal article" date="2012" name="Nature">
        <title>The bonobo genome compared with the chimpanzee and human genomes.</title>
        <authorList>
            <person name="Prufer K."/>
            <person name="Munch K."/>
            <person name="Hellmann I."/>
            <person name="Akagi K."/>
            <person name="Miller J.R."/>
            <person name="Walenz B."/>
            <person name="Koren S."/>
            <person name="Sutton G."/>
            <person name="Kodira C."/>
            <person name="Winer R."/>
            <person name="Knight J.R."/>
            <person name="Mullikin J.C."/>
            <person name="Meader S.J."/>
            <person name="Ponting C.P."/>
            <person name="Lunter G."/>
            <person name="Higashino S."/>
            <person name="Hobolth A."/>
            <person name="Dutheil J."/>
            <person name="Karakoc E."/>
            <person name="Alkan C."/>
            <person name="Sajjadian S."/>
            <person name="Catacchio C.R."/>
            <person name="Ventura M."/>
            <person name="Marques-Bonet T."/>
            <person name="Eichler E.E."/>
            <person name="Andre C."/>
            <person name="Atencia R."/>
            <person name="Mugisha L."/>
            <person name="Junhold J."/>
            <person name="Patterson N."/>
            <person name="Siebauer M."/>
            <person name="Good J.M."/>
            <person name="Fischer A."/>
            <person name="Ptak S.E."/>
            <person name="Lachmann M."/>
            <person name="Symer D.E."/>
            <person name="Mailund T."/>
            <person name="Schierup M.H."/>
            <person name="Andres A.M."/>
            <person name="Kelso J."/>
            <person name="Paabo S."/>
        </authorList>
    </citation>
    <scope>NUCLEOTIDE SEQUENCE [LARGE SCALE GENOMIC DNA]</scope>
</reference>
<reference evidence="14" key="3">
    <citation type="submission" date="2025-09" db="UniProtKB">
        <authorList>
            <consortium name="Ensembl"/>
        </authorList>
    </citation>
    <scope>IDENTIFICATION</scope>
</reference>
<evidence type="ECO:0000256" key="3">
    <source>
        <dbReference type="ARBA" id="ARBA00022729"/>
    </source>
</evidence>
<evidence type="ECO:0000256" key="11">
    <source>
        <dbReference type="ARBA" id="ARBA00043266"/>
    </source>
</evidence>
<organism evidence="14 15">
    <name type="scientific">Pan paniscus</name>
    <name type="common">Pygmy chimpanzee</name>
    <name type="synonym">Bonobo</name>
    <dbReference type="NCBI Taxonomy" id="9597"/>
    <lineage>
        <taxon>Eukaryota</taxon>
        <taxon>Metazoa</taxon>
        <taxon>Chordata</taxon>
        <taxon>Craniata</taxon>
        <taxon>Vertebrata</taxon>
        <taxon>Euteleostomi</taxon>
        <taxon>Mammalia</taxon>
        <taxon>Eutheria</taxon>
        <taxon>Euarchontoglires</taxon>
        <taxon>Primates</taxon>
        <taxon>Haplorrhini</taxon>
        <taxon>Catarrhini</taxon>
        <taxon>Hominidae</taxon>
        <taxon>Pan</taxon>
    </lineage>
</organism>
<dbReference type="SUPFAM" id="SSF48726">
    <property type="entry name" value="Immunoglobulin"/>
    <property type="match status" value="1"/>
</dbReference>
<feature type="chain" id="PRO_5015324012" description="Ig-like domain-containing protein" evidence="12">
    <location>
        <begin position="22"/>
        <end position="185"/>
    </location>
</feature>
<dbReference type="PANTHER" id="PTHR19339:SF2">
    <property type="entry name" value="T CELL RECEPTOR ALPHA VARIABLE 22"/>
    <property type="match status" value="1"/>
</dbReference>
<keyword evidence="4" id="KW-1064">Adaptive immunity</keyword>
<keyword evidence="5" id="KW-0472">Membrane</keyword>
<keyword evidence="11" id="KW-0391">Immunity</keyword>
<dbReference type="GO" id="GO:0002250">
    <property type="term" value="P:adaptive immune response"/>
    <property type="evidence" value="ECO:0007669"/>
    <property type="project" value="UniProtKB-KW"/>
</dbReference>
<dbReference type="AlphaFoldDB" id="A0A2R9B208"/>
<name>A0A2R9B208_PANPA</name>
<protein>
    <recommendedName>
        <fullName evidence="13">Ig-like domain-containing protein</fullName>
    </recommendedName>
</protein>
<accession>A0A2R9B208</accession>
<sequence>MKRILGALLGLLSAQVCCVRGIQVEQSPPDLILQEGANSTLRCNFSASVNNLQWFHQNPWGQLINLFYIPSGTKQNGRLSATTVATERYSLLYISSSQTTDSGVYFCAVEPQCSPGTCGLYTNPHLGSVPLPVTTTSRGHRSSILHSLIFLLYIGRVLTADSFWLYRFETLVFIFPFQYTPPPTL</sequence>
<evidence type="ECO:0000256" key="12">
    <source>
        <dbReference type="SAM" id="SignalP"/>
    </source>
</evidence>
<evidence type="ECO:0000256" key="1">
    <source>
        <dbReference type="ARBA" id="ARBA00004236"/>
    </source>
</evidence>
<dbReference type="InterPro" id="IPR051896">
    <property type="entry name" value="TCR_alpha_variable"/>
</dbReference>
<keyword evidence="15" id="KW-1185">Reference proteome</keyword>
<keyword evidence="8" id="KW-0325">Glycoprotein</keyword>
<comment type="subunit">
    <text evidence="10">Alpha-beta TR is a heterodimer composed of an alpha and beta chain; disulfide-linked. The alpha-beta TR is associated with the transmembrane signaling CD3 coreceptor proteins to form the TR-CD3 (TcR or TCR). The assembly of alpha-beta TR heterodimers with CD3 occurs in the endoplasmic reticulum where a single alpha-beta TR heterodimer associates with one CD3D-CD3E heterodimer, one CD3G-CD3E heterodimer and one CD247 homodimer forming a stable octameric structure. CD3D-CD3E and CD3G-CD3E heterodimers preferentially associate with TR alpha and TR beta chains, respectively. The association of the CD247 homodimer is the last step of TcR assembly in the endoplasmic reticulum and is required for transport to the cell surface.</text>
</comment>
<dbReference type="SMR" id="A0A2R9B208"/>
<evidence type="ECO:0000256" key="2">
    <source>
        <dbReference type="ARBA" id="ARBA00022475"/>
    </source>
</evidence>
<evidence type="ECO:0000256" key="6">
    <source>
        <dbReference type="ARBA" id="ARBA00023157"/>
    </source>
</evidence>
<dbReference type="InterPro" id="IPR036179">
    <property type="entry name" value="Ig-like_dom_sf"/>
</dbReference>
<evidence type="ECO:0000256" key="5">
    <source>
        <dbReference type="ARBA" id="ARBA00023136"/>
    </source>
</evidence>
<evidence type="ECO:0000313" key="15">
    <source>
        <dbReference type="Proteomes" id="UP000240080"/>
    </source>
</evidence>
<evidence type="ECO:0000256" key="10">
    <source>
        <dbReference type="ARBA" id="ARBA00038651"/>
    </source>
</evidence>
<dbReference type="PANTHER" id="PTHR19339">
    <property type="entry name" value="T CELL RECEPTOR ALPHA VARIABLE 39"/>
    <property type="match status" value="1"/>
</dbReference>
<dbReference type="OMA" id="CAVDARC"/>
<feature type="domain" description="Ig-like" evidence="13">
    <location>
        <begin position="22"/>
        <end position="110"/>
    </location>
</feature>
<keyword evidence="7" id="KW-0675">Receptor</keyword>
<evidence type="ECO:0000256" key="7">
    <source>
        <dbReference type="ARBA" id="ARBA00023170"/>
    </source>
</evidence>
<dbReference type="InterPro" id="IPR013783">
    <property type="entry name" value="Ig-like_fold"/>
</dbReference>
<evidence type="ECO:0000256" key="9">
    <source>
        <dbReference type="ARBA" id="ARBA00023319"/>
    </source>
</evidence>
<dbReference type="PROSITE" id="PS50835">
    <property type="entry name" value="IG_LIKE"/>
    <property type="match status" value="1"/>
</dbReference>
<dbReference type="EMBL" id="AJFE02070023">
    <property type="status" value="NOT_ANNOTATED_CDS"/>
    <property type="molecule type" value="Genomic_DNA"/>
</dbReference>
<dbReference type="InterPro" id="IPR007110">
    <property type="entry name" value="Ig-like_dom"/>
</dbReference>